<organism evidence="1 2">
    <name type="scientific">Ixodes persulcatus</name>
    <name type="common">Taiga tick</name>
    <dbReference type="NCBI Taxonomy" id="34615"/>
    <lineage>
        <taxon>Eukaryota</taxon>
        <taxon>Metazoa</taxon>
        <taxon>Ecdysozoa</taxon>
        <taxon>Arthropoda</taxon>
        <taxon>Chelicerata</taxon>
        <taxon>Arachnida</taxon>
        <taxon>Acari</taxon>
        <taxon>Parasitiformes</taxon>
        <taxon>Ixodida</taxon>
        <taxon>Ixodoidea</taxon>
        <taxon>Ixodidae</taxon>
        <taxon>Ixodinae</taxon>
        <taxon>Ixodes</taxon>
    </lineage>
</organism>
<protein>
    <submittedName>
        <fullName evidence="1">Uncharacterized protein</fullName>
    </submittedName>
</protein>
<accession>A0AC60Q422</accession>
<evidence type="ECO:0000313" key="2">
    <source>
        <dbReference type="Proteomes" id="UP000805193"/>
    </source>
</evidence>
<gene>
    <name evidence="1" type="ORF">HPB47_024681</name>
</gene>
<evidence type="ECO:0000313" key="1">
    <source>
        <dbReference type="EMBL" id="KAG0428325.1"/>
    </source>
</evidence>
<sequence>MDPSAFYRRQSVSVRRIPSESEDSELSGDDDPEYVPAGHVLDSDTESEPETLDSDAISSFGHSTASTSCQRATQGAPGPLGGKKVQQRPVWKTVNTSTTCVDFKGSEDLPQCILNMETPYEFFKYYCTSSLTELIVEQSNLYSVQHSPNSPLSISLKERATLSLCLFKAQVAEALCKAGKADRPKRGRPSKEVEARFEAKKHRGPAKPLPCKDARLDGISHLPIMTAQRG</sequence>
<feature type="non-terminal residue" evidence="1">
    <location>
        <position position="230"/>
    </location>
</feature>
<comment type="caution">
    <text evidence="1">The sequence shown here is derived from an EMBL/GenBank/DDBJ whole genome shotgun (WGS) entry which is preliminary data.</text>
</comment>
<keyword evidence="2" id="KW-1185">Reference proteome</keyword>
<dbReference type="EMBL" id="JABSTQ010009537">
    <property type="protein sequence ID" value="KAG0428325.1"/>
    <property type="molecule type" value="Genomic_DNA"/>
</dbReference>
<dbReference type="Proteomes" id="UP000805193">
    <property type="component" value="Unassembled WGS sequence"/>
</dbReference>
<proteinExistence type="predicted"/>
<reference evidence="1 2" key="1">
    <citation type="journal article" date="2020" name="Cell">
        <title>Large-Scale Comparative Analyses of Tick Genomes Elucidate Their Genetic Diversity and Vector Capacities.</title>
        <authorList>
            <consortium name="Tick Genome and Microbiome Consortium (TIGMIC)"/>
            <person name="Jia N."/>
            <person name="Wang J."/>
            <person name="Shi W."/>
            <person name="Du L."/>
            <person name="Sun Y."/>
            <person name="Zhan W."/>
            <person name="Jiang J.F."/>
            <person name="Wang Q."/>
            <person name="Zhang B."/>
            <person name="Ji P."/>
            <person name="Bell-Sakyi L."/>
            <person name="Cui X.M."/>
            <person name="Yuan T.T."/>
            <person name="Jiang B.G."/>
            <person name="Yang W.F."/>
            <person name="Lam T.T."/>
            <person name="Chang Q.C."/>
            <person name="Ding S.J."/>
            <person name="Wang X.J."/>
            <person name="Zhu J.G."/>
            <person name="Ruan X.D."/>
            <person name="Zhao L."/>
            <person name="Wei J.T."/>
            <person name="Ye R.Z."/>
            <person name="Que T.C."/>
            <person name="Du C.H."/>
            <person name="Zhou Y.H."/>
            <person name="Cheng J.X."/>
            <person name="Dai P.F."/>
            <person name="Guo W.B."/>
            <person name="Han X.H."/>
            <person name="Huang E.J."/>
            <person name="Li L.F."/>
            <person name="Wei W."/>
            <person name="Gao Y.C."/>
            <person name="Liu J.Z."/>
            <person name="Shao H.Z."/>
            <person name="Wang X."/>
            <person name="Wang C.C."/>
            <person name="Yang T.C."/>
            <person name="Huo Q.B."/>
            <person name="Li W."/>
            <person name="Chen H.Y."/>
            <person name="Chen S.E."/>
            <person name="Zhou L.G."/>
            <person name="Ni X.B."/>
            <person name="Tian J.H."/>
            <person name="Sheng Y."/>
            <person name="Liu T."/>
            <person name="Pan Y.S."/>
            <person name="Xia L.Y."/>
            <person name="Li J."/>
            <person name="Zhao F."/>
            <person name="Cao W.C."/>
        </authorList>
    </citation>
    <scope>NUCLEOTIDE SEQUENCE [LARGE SCALE GENOMIC DNA]</scope>
    <source>
        <strain evidence="1">Iper-2018</strain>
    </source>
</reference>
<name>A0AC60Q422_IXOPE</name>